<evidence type="ECO:0000313" key="2">
    <source>
        <dbReference type="EMBL" id="PWY91985.1"/>
    </source>
</evidence>
<comment type="caution">
    <text evidence="2">The sequence shown here is derived from an EMBL/GenBank/DDBJ whole genome shotgun (WGS) entry which is preliminary data.</text>
</comment>
<organism evidence="2 3">
    <name type="scientific">Aspergillus sclerotioniger CBS 115572</name>
    <dbReference type="NCBI Taxonomy" id="1450535"/>
    <lineage>
        <taxon>Eukaryota</taxon>
        <taxon>Fungi</taxon>
        <taxon>Dikarya</taxon>
        <taxon>Ascomycota</taxon>
        <taxon>Pezizomycotina</taxon>
        <taxon>Eurotiomycetes</taxon>
        <taxon>Eurotiomycetidae</taxon>
        <taxon>Eurotiales</taxon>
        <taxon>Aspergillaceae</taxon>
        <taxon>Aspergillus</taxon>
        <taxon>Aspergillus subgen. Circumdati</taxon>
    </lineage>
</organism>
<dbReference type="PANTHER" id="PTHR31904">
    <property type="entry name" value="BYPASS OF STOP CODON PROTEIN 5-RELATED"/>
    <property type="match status" value="1"/>
</dbReference>
<dbReference type="EMBL" id="MSFK01000008">
    <property type="protein sequence ID" value="PWY91985.1"/>
    <property type="molecule type" value="Genomic_DNA"/>
</dbReference>
<sequence>MTQKVSRPLQRMLKPSSGPKIRIQIDGGPDYAGYYTNGDLIKGTISFTVQEETHVESLEVRAEGTIRTVVSQSSFPSSSGLQQNFRLVHHGLDLGQRIFPRGQVHHYDFAFRIPDRLPSWTCANVNDSPETSHSMIPPTLGDLDLEDPDSTWGDDLMPKNGMICYRVCATARGCSTARSPKRRAISVAQPIRVIPIVGMQKFDFACQLPIDMVQKEVAIKNSRLGGRASGTLHVECHPKPIEVYGGSKSGNSTVTLLLSFYPRCETDLPPRLGSLRSKLVSHTALGARGMTAPDSESSKSCCPPSQRCIYTNDTVFPTRDVSGIRWSQSDTRIRSFHDSTSTLPVGAEKQWRSGNDVPSDQGLFYTAEVTLPIIPQEGKVYVPSFDSCLASRFYTLELDLSYHCARQGLNRPRITLSVPVLVRWHGKPLSISSDICDNAVP</sequence>
<gene>
    <name evidence="2" type="ORF">BO94DRAFT_622744</name>
</gene>
<protein>
    <recommendedName>
        <fullName evidence="4">Arrestin-like N-terminal domain-containing protein</fullName>
    </recommendedName>
</protein>
<feature type="region of interest" description="Disordered" evidence="1">
    <location>
        <begin position="1"/>
        <end position="20"/>
    </location>
</feature>
<dbReference type="Gene3D" id="2.60.40.640">
    <property type="match status" value="1"/>
</dbReference>
<dbReference type="RefSeq" id="XP_025469713.1">
    <property type="nucleotide sequence ID" value="XM_025617099.1"/>
</dbReference>
<evidence type="ECO:0000256" key="1">
    <source>
        <dbReference type="SAM" id="MobiDB-lite"/>
    </source>
</evidence>
<evidence type="ECO:0000313" key="3">
    <source>
        <dbReference type="Proteomes" id="UP000246702"/>
    </source>
</evidence>
<dbReference type="OrthoDB" id="2283785at2759"/>
<proteinExistence type="predicted"/>
<keyword evidence="3" id="KW-1185">Reference proteome</keyword>
<dbReference type="Proteomes" id="UP000246702">
    <property type="component" value="Unassembled WGS sequence"/>
</dbReference>
<evidence type="ECO:0008006" key="4">
    <source>
        <dbReference type="Google" id="ProtNLM"/>
    </source>
</evidence>
<dbReference type="PANTHER" id="PTHR31904:SF1">
    <property type="entry name" value="BYPASS OF STOP CODON PROTEIN 5-RELATED"/>
    <property type="match status" value="1"/>
</dbReference>
<dbReference type="GeneID" id="37119242"/>
<accession>A0A317X108</accession>
<dbReference type="InterPro" id="IPR039634">
    <property type="entry name" value="Bul1-like"/>
</dbReference>
<dbReference type="STRING" id="1450535.A0A317X108"/>
<reference evidence="2 3" key="1">
    <citation type="submission" date="2016-12" db="EMBL/GenBank/DDBJ databases">
        <title>The genomes of Aspergillus section Nigri reveals drivers in fungal speciation.</title>
        <authorList>
            <consortium name="DOE Joint Genome Institute"/>
            <person name="Vesth T.C."/>
            <person name="Nybo J."/>
            <person name="Theobald S."/>
            <person name="Brandl J."/>
            <person name="Frisvad J.C."/>
            <person name="Nielsen K.F."/>
            <person name="Lyhne E.K."/>
            <person name="Kogle M.E."/>
            <person name="Kuo A."/>
            <person name="Riley R."/>
            <person name="Clum A."/>
            <person name="Nolan M."/>
            <person name="Lipzen A."/>
            <person name="Salamov A."/>
            <person name="Henrissat B."/>
            <person name="Wiebenga A."/>
            <person name="De Vries R.P."/>
            <person name="Grigoriev I.V."/>
            <person name="Mortensen U.H."/>
            <person name="Andersen M.R."/>
            <person name="Baker S.E."/>
        </authorList>
    </citation>
    <scope>NUCLEOTIDE SEQUENCE [LARGE SCALE GENOMIC DNA]</scope>
    <source>
        <strain evidence="2 3">CBS 115572</strain>
    </source>
</reference>
<name>A0A317X108_9EURO</name>
<dbReference type="InterPro" id="IPR014752">
    <property type="entry name" value="Arrestin-like_C"/>
</dbReference>
<dbReference type="AlphaFoldDB" id="A0A317X108"/>